<feature type="non-terminal residue" evidence="1">
    <location>
        <position position="1"/>
    </location>
</feature>
<dbReference type="Gramene" id="TVU11428">
    <property type="protein sequence ID" value="TVU11428"/>
    <property type="gene ID" value="EJB05_45014"/>
</dbReference>
<proteinExistence type="predicted"/>
<dbReference type="AlphaFoldDB" id="A0A5J9TKH7"/>
<dbReference type="EMBL" id="RWGY01000039">
    <property type="protein sequence ID" value="TVU11428.1"/>
    <property type="molecule type" value="Genomic_DNA"/>
</dbReference>
<gene>
    <name evidence="1" type="ORF">EJB05_45014</name>
</gene>
<reference evidence="1 2" key="1">
    <citation type="journal article" date="2019" name="Sci. Rep.">
        <title>A high-quality genome of Eragrostis curvula grass provides insights into Poaceae evolution and supports new strategies to enhance forage quality.</title>
        <authorList>
            <person name="Carballo J."/>
            <person name="Santos B.A.C.M."/>
            <person name="Zappacosta D."/>
            <person name="Garbus I."/>
            <person name="Selva J.P."/>
            <person name="Gallo C.A."/>
            <person name="Diaz A."/>
            <person name="Albertini E."/>
            <person name="Caccamo M."/>
            <person name="Echenique V."/>
        </authorList>
    </citation>
    <scope>NUCLEOTIDE SEQUENCE [LARGE SCALE GENOMIC DNA]</scope>
    <source>
        <strain evidence="2">cv. Victoria</strain>
        <tissue evidence="1">Leaf</tissue>
    </source>
</reference>
<evidence type="ECO:0000313" key="1">
    <source>
        <dbReference type="EMBL" id="TVU11428.1"/>
    </source>
</evidence>
<sequence length="119" mass="13333">MVGCFHQIGVPTKEFFVDRQVHSVICVYSQLLEELPIGSAKRRCPPSFAVVQAQQVSKQILKVMTKLETLLMRLTLASALLTLLLKSSIQSSMSWLLEESTHSEELIPEKLNILGHANE</sequence>
<evidence type="ECO:0000313" key="2">
    <source>
        <dbReference type="Proteomes" id="UP000324897"/>
    </source>
</evidence>
<keyword evidence="2" id="KW-1185">Reference proteome</keyword>
<comment type="caution">
    <text evidence="1">The sequence shown here is derived from an EMBL/GenBank/DDBJ whole genome shotgun (WGS) entry which is preliminary data.</text>
</comment>
<accession>A0A5J9TKH7</accession>
<protein>
    <submittedName>
        <fullName evidence="1">Uncharacterized protein</fullName>
    </submittedName>
</protein>
<dbReference type="Proteomes" id="UP000324897">
    <property type="component" value="Chromosome 3"/>
</dbReference>
<organism evidence="1 2">
    <name type="scientific">Eragrostis curvula</name>
    <name type="common">weeping love grass</name>
    <dbReference type="NCBI Taxonomy" id="38414"/>
    <lineage>
        <taxon>Eukaryota</taxon>
        <taxon>Viridiplantae</taxon>
        <taxon>Streptophyta</taxon>
        <taxon>Embryophyta</taxon>
        <taxon>Tracheophyta</taxon>
        <taxon>Spermatophyta</taxon>
        <taxon>Magnoliopsida</taxon>
        <taxon>Liliopsida</taxon>
        <taxon>Poales</taxon>
        <taxon>Poaceae</taxon>
        <taxon>PACMAD clade</taxon>
        <taxon>Chloridoideae</taxon>
        <taxon>Eragrostideae</taxon>
        <taxon>Eragrostidinae</taxon>
        <taxon>Eragrostis</taxon>
    </lineage>
</organism>
<feature type="non-terminal residue" evidence="1">
    <location>
        <position position="119"/>
    </location>
</feature>
<name>A0A5J9TKH7_9POAL</name>